<gene>
    <name evidence="2" type="ORF">RMAR00112_LOCUS35435</name>
    <name evidence="3" type="ORF">RMAR00112_LOCUS35439</name>
</gene>
<feature type="region of interest" description="Disordered" evidence="1">
    <location>
        <begin position="1"/>
        <end position="90"/>
    </location>
</feature>
<evidence type="ECO:0000256" key="1">
    <source>
        <dbReference type="SAM" id="MobiDB-lite"/>
    </source>
</evidence>
<dbReference type="EMBL" id="HBHW01045601">
    <property type="protein sequence ID" value="CAE0067361.1"/>
    <property type="molecule type" value="Transcribed_RNA"/>
</dbReference>
<feature type="compositionally biased region" description="Acidic residues" evidence="1">
    <location>
        <begin position="7"/>
        <end position="42"/>
    </location>
</feature>
<evidence type="ECO:0000313" key="2">
    <source>
        <dbReference type="EMBL" id="CAE0067357.1"/>
    </source>
</evidence>
<feature type="compositionally biased region" description="Basic residues" evidence="1">
    <location>
        <begin position="72"/>
        <end position="87"/>
    </location>
</feature>
<reference evidence="3" key="1">
    <citation type="submission" date="2021-01" db="EMBL/GenBank/DDBJ databases">
        <authorList>
            <person name="Corre E."/>
            <person name="Pelletier E."/>
            <person name="Niang G."/>
            <person name="Scheremetjew M."/>
            <person name="Finn R."/>
            <person name="Kale V."/>
            <person name="Holt S."/>
            <person name="Cochrane G."/>
            <person name="Meng A."/>
            <person name="Brown T."/>
            <person name="Cohen L."/>
        </authorList>
    </citation>
    <scope>NUCLEOTIDE SEQUENCE</scope>
    <source>
        <strain evidence="3">CCMP 769</strain>
    </source>
</reference>
<accession>A0A7S3ACN1</accession>
<evidence type="ECO:0000313" key="3">
    <source>
        <dbReference type="EMBL" id="CAE0067361.1"/>
    </source>
</evidence>
<dbReference type="EMBL" id="HBHW01045597">
    <property type="protein sequence ID" value="CAE0067357.1"/>
    <property type="molecule type" value="Transcribed_RNA"/>
</dbReference>
<name>A0A7S3ACN1_9RHOD</name>
<dbReference type="AlphaFoldDB" id="A0A7S3ACN1"/>
<organism evidence="3">
    <name type="scientific">Rhodosorus marinus</name>
    <dbReference type="NCBI Taxonomy" id="101924"/>
    <lineage>
        <taxon>Eukaryota</taxon>
        <taxon>Rhodophyta</taxon>
        <taxon>Stylonematophyceae</taxon>
        <taxon>Stylonematales</taxon>
        <taxon>Stylonemataceae</taxon>
        <taxon>Rhodosorus</taxon>
    </lineage>
</organism>
<feature type="compositionally biased region" description="Polar residues" evidence="1">
    <location>
        <begin position="57"/>
        <end position="67"/>
    </location>
</feature>
<sequence>MKRASSDDDYEAYDDDDYDDDEYDEDYDNYEDYEDYDEEEYDADHPHPPDLEDGNAQPDSGSKASTDQQQQHRQHHGHHHHGHHHGHGATNKHLQEVENNMNHLKMNMMHLLRKAAPEADELNDALHEIKEDIGMILEIVDEYVHCEATRGFSCGLFQLLTRPRSDASLEPICLLRISMKLLKTYQSEQTH</sequence>
<protein>
    <submittedName>
        <fullName evidence="3">Uncharacterized protein</fullName>
    </submittedName>
</protein>
<proteinExistence type="predicted"/>